<reference evidence="1 2" key="1">
    <citation type="submission" date="2019-02" db="EMBL/GenBank/DDBJ databases">
        <title>Deep-cultivation of Planctomycetes and their phenomic and genomic characterization uncovers novel biology.</title>
        <authorList>
            <person name="Wiegand S."/>
            <person name="Jogler M."/>
            <person name="Boedeker C."/>
            <person name="Pinto D."/>
            <person name="Vollmers J."/>
            <person name="Rivas-Marin E."/>
            <person name="Kohn T."/>
            <person name="Peeters S.H."/>
            <person name="Heuer A."/>
            <person name="Rast P."/>
            <person name="Oberbeckmann S."/>
            <person name="Bunk B."/>
            <person name="Jeske O."/>
            <person name="Meyerdierks A."/>
            <person name="Storesund J.E."/>
            <person name="Kallscheuer N."/>
            <person name="Luecker S."/>
            <person name="Lage O.M."/>
            <person name="Pohl T."/>
            <person name="Merkel B.J."/>
            <person name="Hornburger P."/>
            <person name="Mueller R.-W."/>
            <person name="Bruemmer F."/>
            <person name="Labrenz M."/>
            <person name="Spormann A.M."/>
            <person name="Op den Camp H."/>
            <person name="Overmann J."/>
            <person name="Amann R."/>
            <person name="Jetten M.S.M."/>
            <person name="Mascher T."/>
            <person name="Medema M.H."/>
            <person name="Devos D.P."/>
            <person name="Kaster A.-K."/>
            <person name="Ovreas L."/>
            <person name="Rohde M."/>
            <person name="Galperin M.Y."/>
            <person name="Jogler C."/>
        </authorList>
    </citation>
    <scope>NUCLEOTIDE SEQUENCE [LARGE SCALE GENOMIC DNA]</scope>
    <source>
        <strain evidence="1 2">Pan189</strain>
    </source>
</reference>
<dbReference type="Gene3D" id="2.20.25.10">
    <property type="match status" value="1"/>
</dbReference>
<proteinExistence type="predicted"/>
<dbReference type="SUPFAM" id="SSF158997">
    <property type="entry name" value="Trm112p-like"/>
    <property type="match status" value="1"/>
</dbReference>
<evidence type="ECO:0000313" key="2">
    <source>
        <dbReference type="Proteomes" id="UP000317318"/>
    </source>
</evidence>
<dbReference type="OrthoDB" id="9812205at2"/>
<sequence>MAFDFKSVRDILRCPRSQAALLPIEDEQGPALVSTDAESRLRYPIVDGIPVLLADEATALDEETWAALVKAKDEA</sequence>
<organism evidence="1 2">
    <name type="scientific">Stratiformator vulcanicus</name>
    <dbReference type="NCBI Taxonomy" id="2527980"/>
    <lineage>
        <taxon>Bacteria</taxon>
        <taxon>Pseudomonadati</taxon>
        <taxon>Planctomycetota</taxon>
        <taxon>Planctomycetia</taxon>
        <taxon>Planctomycetales</taxon>
        <taxon>Planctomycetaceae</taxon>
        <taxon>Stratiformator</taxon>
    </lineage>
</organism>
<dbReference type="Proteomes" id="UP000317318">
    <property type="component" value="Chromosome"/>
</dbReference>
<evidence type="ECO:0000313" key="1">
    <source>
        <dbReference type="EMBL" id="QDT38485.1"/>
    </source>
</evidence>
<dbReference type="RefSeq" id="WP_145364588.1">
    <property type="nucleotide sequence ID" value="NZ_CP036268.1"/>
</dbReference>
<name>A0A517R3L0_9PLAN</name>
<keyword evidence="2" id="KW-1185">Reference proteome</keyword>
<protein>
    <submittedName>
        <fullName evidence="1">Uncharacterized protein</fullName>
    </submittedName>
</protein>
<dbReference type="EMBL" id="CP036268">
    <property type="protein sequence ID" value="QDT38485.1"/>
    <property type="molecule type" value="Genomic_DNA"/>
</dbReference>
<dbReference type="AlphaFoldDB" id="A0A517R3L0"/>
<gene>
    <name evidence="1" type="ORF">Pan189_28790</name>
</gene>
<dbReference type="KEGG" id="svp:Pan189_28790"/>
<accession>A0A517R3L0</accession>